<dbReference type="InterPro" id="IPR036779">
    <property type="entry name" value="LysM_dom_sf"/>
</dbReference>
<evidence type="ECO:0000256" key="1">
    <source>
        <dbReference type="SAM" id="SignalP"/>
    </source>
</evidence>
<dbReference type="InterPro" id="IPR018392">
    <property type="entry name" value="LysM"/>
</dbReference>
<feature type="domain" description="LysM" evidence="2">
    <location>
        <begin position="61"/>
        <end position="105"/>
    </location>
</feature>
<dbReference type="RefSeq" id="WP_168550142.1">
    <property type="nucleotide sequence ID" value="NZ_JAAXPR010000041.1"/>
</dbReference>
<evidence type="ECO:0000313" key="3">
    <source>
        <dbReference type="EMBL" id="NKZ21430.1"/>
    </source>
</evidence>
<dbReference type="Pfam" id="PF01476">
    <property type="entry name" value="LysM"/>
    <property type="match status" value="1"/>
</dbReference>
<accession>A0A7X6MZS3</accession>
<dbReference type="Proteomes" id="UP000522720">
    <property type="component" value="Unassembled WGS sequence"/>
</dbReference>
<comment type="caution">
    <text evidence="3">The sequence shown here is derived from an EMBL/GenBank/DDBJ whole genome shotgun (WGS) entry which is preliminary data.</text>
</comment>
<keyword evidence="1" id="KW-0732">Signal</keyword>
<name>A0A7X6MZS3_9STRE</name>
<dbReference type="SUPFAM" id="SSF54106">
    <property type="entry name" value="LysM domain"/>
    <property type="match status" value="1"/>
</dbReference>
<dbReference type="Gene3D" id="3.10.350.10">
    <property type="entry name" value="LysM domain"/>
    <property type="match status" value="1"/>
</dbReference>
<feature type="signal peptide" evidence="1">
    <location>
        <begin position="1"/>
        <end position="27"/>
    </location>
</feature>
<keyword evidence="4" id="KW-1185">Reference proteome</keyword>
<dbReference type="SMART" id="SM00257">
    <property type="entry name" value="LysM"/>
    <property type="match status" value="1"/>
</dbReference>
<dbReference type="PROSITE" id="PS51782">
    <property type="entry name" value="LYSM"/>
    <property type="match status" value="1"/>
</dbReference>
<dbReference type="Pfam" id="PF26571">
    <property type="entry name" value="VldE"/>
    <property type="match status" value="1"/>
</dbReference>
<dbReference type="AlphaFoldDB" id="A0A7X6MZS3"/>
<feature type="chain" id="PRO_5030693627" evidence="1">
    <location>
        <begin position="28"/>
        <end position="394"/>
    </location>
</feature>
<evidence type="ECO:0000259" key="2">
    <source>
        <dbReference type="PROSITE" id="PS51782"/>
    </source>
</evidence>
<dbReference type="InterPro" id="IPR058593">
    <property type="entry name" value="ARB_07466-like_C"/>
</dbReference>
<protein>
    <submittedName>
        <fullName evidence="3">LysM peptidoglycan-binding domain-containing protein</fullName>
    </submittedName>
</protein>
<evidence type="ECO:0000313" key="4">
    <source>
        <dbReference type="Proteomes" id="UP000522720"/>
    </source>
</evidence>
<proteinExistence type="predicted"/>
<sequence>MKQSLTKKILTASTLLASFVSTTSLQALSWTPRSIGEIKADLIPQPSTDSQNGTQPLIQTQTYTVKYGDTLSTIAEAMGIDMMVLANINQIANLDLIFPDTVLKTSYDQSNNLTSVEIQAPLPENPSQQVVASADLTTNEVKVDDQTVVVEDLTQPVSSTEQGTALTTTTNDEDIIDTAPVAEPTPVTPTPAAESSIQAEAVPVSESAQPIAETAPVIEGAQPATSTVSAVEATTAEITHPTTESTPAVEAATTVATNPVAKIPANSGTVAAVTTSSYGDNTGLQPQTIAFKDEVASLFGITSFSLYRPGDTGDHGKGLAVDFMVPESSALGDAVADYAAANMSAKGISYIIWKQRFYSPYPSIYGPAYTWNLMPDRGSITENHYDHVHVSLNP</sequence>
<reference evidence="3 4" key="1">
    <citation type="submission" date="2020-04" db="EMBL/GenBank/DDBJ databases">
        <title>MicrobeNet Type strains.</title>
        <authorList>
            <person name="Nicholson A.C."/>
        </authorList>
    </citation>
    <scope>NUCLEOTIDE SEQUENCE [LARGE SCALE GENOMIC DNA]</scope>
    <source>
        <strain evidence="3 4">CCUG 69612</strain>
    </source>
</reference>
<dbReference type="CDD" id="cd00118">
    <property type="entry name" value="LysM"/>
    <property type="match status" value="1"/>
</dbReference>
<dbReference type="EMBL" id="JAAXPR010000041">
    <property type="protein sequence ID" value="NKZ21430.1"/>
    <property type="molecule type" value="Genomic_DNA"/>
</dbReference>
<gene>
    <name evidence="3" type="ORF">HF992_11555</name>
</gene>
<organism evidence="3 4">
    <name type="scientific">Streptococcus ovuberis</name>
    <dbReference type="NCBI Taxonomy" id="1936207"/>
    <lineage>
        <taxon>Bacteria</taxon>
        <taxon>Bacillati</taxon>
        <taxon>Bacillota</taxon>
        <taxon>Bacilli</taxon>
        <taxon>Lactobacillales</taxon>
        <taxon>Streptococcaceae</taxon>
        <taxon>Streptococcus</taxon>
    </lineage>
</organism>